<feature type="signal peptide" evidence="6">
    <location>
        <begin position="1"/>
        <end position="17"/>
    </location>
</feature>
<comment type="catalytic activity">
    <reaction evidence="5">
        <text>an aryl sulfate + H2O = a phenol + sulfate + H(+)</text>
        <dbReference type="Rhea" id="RHEA:17261"/>
        <dbReference type="ChEBI" id="CHEBI:15377"/>
        <dbReference type="ChEBI" id="CHEBI:15378"/>
        <dbReference type="ChEBI" id="CHEBI:16189"/>
        <dbReference type="ChEBI" id="CHEBI:33853"/>
        <dbReference type="ChEBI" id="CHEBI:140317"/>
        <dbReference type="EC" id="3.1.6.1"/>
    </reaction>
</comment>
<evidence type="ECO:0000256" key="1">
    <source>
        <dbReference type="ARBA" id="ARBA00008779"/>
    </source>
</evidence>
<evidence type="ECO:0000313" key="8">
    <source>
        <dbReference type="EMBL" id="KAH7063323.1"/>
    </source>
</evidence>
<evidence type="ECO:0000259" key="7">
    <source>
        <dbReference type="Pfam" id="PF00884"/>
    </source>
</evidence>
<name>A0ABQ8GS57_9PEZI</name>
<dbReference type="PROSITE" id="PS00523">
    <property type="entry name" value="SULFATASE_1"/>
    <property type="match status" value="1"/>
</dbReference>
<dbReference type="PANTHER" id="PTHR43108:SF8">
    <property type="entry name" value="SD21168P"/>
    <property type="match status" value="1"/>
</dbReference>
<comment type="caution">
    <text evidence="8">The sequence shown here is derived from an EMBL/GenBank/DDBJ whole genome shotgun (WGS) entry which is preliminary data.</text>
</comment>
<dbReference type="InterPro" id="IPR000917">
    <property type="entry name" value="Sulfatase_N"/>
</dbReference>
<evidence type="ECO:0000313" key="9">
    <source>
        <dbReference type="Proteomes" id="UP000774617"/>
    </source>
</evidence>
<dbReference type="Proteomes" id="UP000774617">
    <property type="component" value="Unassembled WGS sequence"/>
</dbReference>
<keyword evidence="9" id="KW-1185">Reference proteome</keyword>
<dbReference type="EC" id="3.1.6.1" evidence="5"/>
<comment type="similarity">
    <text evidence="1 5">Belongs to the sulfatase family.</text>
</comment>
<evidence type="ECO:0000256" key="5">
    <source>
        <dbReference type="PIRNR" id="PIRNR000972"/>
    </source>
</evidence>
<dbReference type="EMBL" id="JAGTJR010000002">
    <property type="protein sequence ID" value="KAH7063323.1"/>
    <property type="molecule type" value="Genomic_DNA"/>
</dbReference>
<gene>
    <name evidence="8" type="ORF">B0J12DRAFT_642374</name>
</gene>
<dbReference type="Gene3D" id="3.40.720.10">
    <property type="entry name" value="Alkaline Phosphatase, subunit A"/>
    <property type="match status" value="1"/>
</dbReference>
<evidence type="ECO:0000256" key="3">
    <source>
        <dbReference type="ARBA" id="ARBA00022801"/>
    </source>
</evidence>
<evidence type="ECO:0000256" key="6">
    <source>
        <dbReference type="SAM" id="SignalP"/>
    </source>
</evidence>
<feature type="chain" id="PRO_5045906872" description="Arylsulfatase" evidence="6">
    <location>
        <begin position="18"/>
        <end position="580"/>
    </location>
</feature>
<evidence type="ECO:0000256" key="2">
    <source>
        <dbReference type="ARBA" id="ARBA00022729"/>
    </source>
</evidence>
<sequence>MKLTSFGLLLGGALASAKQPNILFVLTDDQDLHMNSVDYMPLLQKHIIEKGTTFTKHFCTVAICCPSRANLWTGHAAHNTNVTDVSPPYGGFQKVISEGWNDNYLPLWMQDAGYNTYYSGKLWNGHTVSNYNETLARGFNGSEFLLDPYTYKYYDAVMTRNGEEPVSYAGNYSTDVIKDKILGFLDEGLSHERPWFVVAAPIAPHGTTTTDPATNGTYFDFAQYAPRHADLFKDYTIPRDSSFNAKVEGGVSWIKNLEPLNDSVIAYNDEFQRSRLRSLQAVDEMIEAFVEKLEDAGVLDETYIIYSTDNGYHISQHRMTPGKECGYDTDIHIPLAIRGPGIAAGQKIDVVTSHTDIAPTILDLAGAPKQLDGKVIPLTAEKAANVTYEHAAIEYWGRALAEGIYLNPAGSRNIYNNTYKGLRLVGADYSIYYSVWCTNEIEFYDVKTDPGQVHNLAASPSNTTYTLSSRPLSQILPRLDALVLVLKSCKGVQCTRPWDELHPDGSVRTLTDALDASYDDFYAEQPKVAFTACEMGYLIGSEGPQEWNTYDKGKGGARFARNELDGREVFFYGDDWHMYT</sequence>
<dbReference type="Pfam" id="PF00884">
    <property type="entry name" value="Sulfatase"/>
    <property type="match status" value="1"/>
</dbReference>
<reference evidence="8 9" key="1">
    <citation type="journal article" date="2021" name="Nat. Commun.">
        <title>Genetic determinants of endophytism in the Arabidopsis root mycobiome.</title>
        <authorList>
            <person name="Mesny F."/>
            <person name="Miyauchi S."/>
            <person name="Thiergart T."/>
            <person name="Pickel B."/>
            <person name="Atanasova L."/>
            <person name="Karlsson M."/>
            <person name="Huettel B."/>
            <person name="Barry K.W."/>
            <person name="Haridas S."/>
            <person name="Chen C."/>
            <person name="Bauer D."/>
            <person name="Andreopoulos W."/>
            <person name="Pangilinan J."/>
            <person name="LaButti K."/>
            <person name="Riley R."/>
            <person name="Lipzen A."/>
            <person name="Clum A."/>
            <person name="Drula E."/>
            <person name="Henrissat B."/>
            <person name="Kohler A."/>
            <person name="Grigoriev I.V."/>
            <person name="Martin F.M."/>
            <person name="Hacquard S."/>
        </authorList>
    </citation>
    <scope>NUCLEOTIDE SEQUENCE [LARGE SCALE GENOMIC DNA]</scope>
    <source>
        <strain evidence="8 9">MPI-SDFR-AT-0080</strain>
    </source>
</reference>
<dbReference type="PANTHER" id="PTHR43108">
    <property type="entry name" value="N-ACETYLGLUCOSAMINE-6-SULFATASE FAMILY MEMBER"/>
    <property type="match status" value="1"/>
</dbReference>
<keyword evidence="3 5" id="KW-0378">Hydrolase</keyword>
<proteinExistence type="inferred from homology"/>
<dbReference type="InterPro" id="IPR017850">
    <property type="entry name" value="Alkaline_phosphatase_core_sf"/>
</dbReference>
<dbReference type="InterPro" id="IPR024607">
    <property type="entry name" value="Sulfatase_CS"/>
</dbReference>
<keyword evidence="4" id="KW-0325">Glycoprotein</keyword>
<organism evidence="8 9">
    <name type="scientific">Macrophomina phaseolina</name>
    <dbReference type="NCBI Taxonomy" id="35725"/>
    <lineage>
        <taxon>Eukaryota</taxon>
        <taxon>Fungi</taxon>
        <taxon>Dikarya</taxon>
        <taxon>Ascomycota</taxon>
        <taxon>Pezizomycotina</taxon>
        <taxon>Dothideomycetes</taxon>
        <taxon>Dothideomycetes incertae sedis</taxon>
        <taxon>Botryosphaeriales</taxon>
        <taxon>Botryosphaeriaceae</taxon>
        <taxon>Macrophomina</taxon>
    </lineage>
</organism>
<dbReference type="CDD" id="cd16147">
    <property type="entry name" value="G6S"/>
    <property type="match status" value="1"/>
</dbReference>
<dbReference type="PIRSF" id="PIRSF000972">
    <property type="entry name" value="Arylsulf_plant"/>
    <property type="match status" value="1"/>
</dbReference>
<evidence type="ECO:0000256" key="4">
    <source>
        <dbReference type="ARBA" id="ARBA00023180"/>
    </source>
</evidence>
<feature type="domain" description="Sulfatase N-terminal" evidence="7">
    <location>
        <begin position="20"/>
        <end position="367"/>
    </location>
</feature>
<dbReference type="SUPFAM" id="SSF53649">
    <property type="entry name" value="Alkaline phosphatase-like"/>
    <property type="match status" value="1"/>
</dbReference>
<keyword evidence="2 6" id="KW-0732">Signal</keyword>
<accession>A0ABQ8GS57</accession>
<protein>
    <recommendedName>
        <fullName evidence="5">Arylsulfatase</fullName>
        <shortName evidence="5">AS</shortName>
        <ecNumber evidence="5">3.1.6.1</ecNumber>
    </recommendedName>
    <alternativeName>
        <fullName evidence="5">Aryl-sulfate sulphohydrolase</fullName>
    </alternativeName>
</protein>
<dbReference type="InterPro" id="IPR012083">
    <property type="entry name" value="Arylsulfatase"/>
</dbReference>